<reference evidence="21" key="1">
    <citation type="submission" date="2016-07" db="EMBL/GenBank/DDBJ databases">
        <title>De novo transcriptome assembly of four accessions of the metal hyperaccumulator plant Noccaea caerulescens.</title>
        <authorList>
            <person name="Blande D."/>
            <person name="Halimaa P."/>
            <person name="Tervahauta A.I."/>
            <person name="Aarts M.G."/>
            <person name="Karenlampi S.O."/>
        </authorList>
    </citation>
    <scope>NUCLEOTIDE SEQUENCE</scope>
</reference>
<dbReference type="InterPro" id="IPR000719">
    <property type="entry name" value="Prot_kinase_dom"/>
</dbReference>
<evidence type="ECO:0000256" key="11">
    <source>
        <dbReference type="ARBA" id="ARBA00023136"/>
    </source>
</evidence>
<feature type="domain" description="Gnk2-homologous" evidence="20">
    <location>
        <begin position="58"/>
        <end position="169"/>
    </location>
</feature>
<dbReference type="InterPro" id="IPR011009">
    <property type="entry name" value="Kinase-like_dom_sf"/>
</dbReference>
<feature type="domain" description="Protein kinase" evidence="19">
    <location>
        <begin position="270"/>
        <end position="549"/>
    </location>
</feature>
<keyword evidence="13" id="KW-0325">Glycoprotein</keyword>
<evidence type="ECO:0000259" key="19">
    <source>
        <dbReference type="PROSITE" id="PS50011"/>
    </source>
</evidence>
<name>A0A1J3G4N3_NOCCA</name>
<evidence type="ECO:0000256" key="14">
    <source>
        <dbReference type="ARBA" id="ARBA00047558"/>
    </source>
</evidence>
<dbReference type="InterPro" id="IPR017441">
    <property type="entry name" value="Protein_kinase_ATP_BS"/>
</dbReference>
<dbReference type="InterPro" id="IPR038408">
    <property type="entry name" value="GNK2_sf"/>
</dbReference>
<keyword evidence="12 21" id="KW-0675">Receptor</keyword>
<dbReference type="InterPro" id="IPR008271">
    <property type="entry name" value="Ser/Thr_kinase_AS"/>
</dbReference>
<evidence type="ECO:0000256" key="13">
    <source>
        <dbReference type="ARBA" id="ARBA00023180"/>
    </source>
</evidence>
<proteinExistence type="predicted"/>
<dbReference type="InterPro" id="IPR001245">
    <property type="entry name" value="Ser-Thr/Tyr_kinase_cat_dom"/>
</dbReference>
<keyword evidence="11 18" id="KW-0472">Membrane</keyword>
<evidence type="ECO:0000256" key="9">
    <source>
        <dbReference type="ARBA" id="ARBA00022840"/>
    </source>
</evidence>
<keyword evidence="7 16" id="KW-0547">Nucleotide-binding</keyword>
<evidence type="ECO:0000256" key="7">
    <source>
        <dbReference type="ARBA" id="ARBA00022741"/>
    </source>
</evidence>
<dbReference type="SUPFAM" id="SSF56112">
    <property type="entry name" value="Protein kinase-like (PK-like)"/>
    <property type="match status" value="1"/>
</dbReference>
<dbReference type="GO" id="GO:0005886">
    <property type="term" value="C:plasma membrane"/>
    <property type="evidence" value="ECO:0007669"/>
    <property type="project" value="TreeGrafter"/>
</dbReference>
<dbReference type="PANTHER" id="PTHR27002">
    <property type="entry name" value="RECEPTOR-LIKE SERINE/THREONINE-PROTEIN KINASE SD1-8"/>
    <property type="match status" value="1"/>
</dbReference>
<evidence type="ECO:0000256" key="5">
    <source>
        <dbReference type="ARBA" id="ARBA00022729"/>
    </source>
</evidence>
<dbReference type="GO" id="GO:0004674">
    <property type="term" value="F:protein serine/threonine kinase activity"/>
    <property type="evidence" value="ECO:0007669"/>
    <property type="project" value="UniProtKB-KW"/>
</dbReference>
<dbReference type="PROSITE" id="PS00107">
    <property type="entry name" value="PROTEIN_KINASE_ATP"/>
    <property type="match status" value="1"/>
</dbReference>
<dbReference type="CDD" id="cd14066">
    <property type="entry name" value="STKc_IRAK"/>
    <property type="match status" value="1"/>
</dbReference>
<sequence length="558" mass="62153">MCMAGAEPQTCSDCIQASSEYLSENCPNQTDSYDWSPKKVLCFVRYSNSSFFNEIDLEPYAAELYVGDTPGNVTEYNSKWEDLMKRTIAAASSSTPGPLARTHYAADMIPLTGFLNIYALMQCIPGISSGDCQKCLLENVRKQQDCCIKAKGSAVRRPVCYSISDTSPFFGAFDHIRPSPPPQNPQTMPPPGDLPGSTKKDAKTISRGTVIGIVLSAAIIVALLALGLVFWRRRKSNQITKFKSFADDDITNTQPRQFDFKTLNAATDNFSPKNKIGRGGFGVVYKGTFPNGTEIAVKRLSRNNSVQGLKEFKNEVTVLAKLQHTNLVRILGFCLEGEEQILVYEFLPNKSLDYFLFDPVKQDQLNWSKRYDIIGGITRGMLYLHHDSSFRIIHRDLKASNILLDKGMKPKIADFGMARIFGIEQTRADTSKIAGTFGYMAPEYVMHGQISMKSDVYSFGVLVLEIISGKMNIRCNETDGSVDSLVTHAWRLWRNGSPLGLLDPTFGENYISDDVTRCIHIGLLCVQEDPADRPTLSAIILMLNSSRTLPEPRETRRS</sequence>
<dbReference type="AlphaFoldDB" id="A0A1J3G4N3"/>
<evidence type="ECO:0000313" key="21">
    <source>
        <dbReference type="EMBL" id="JAU51219.1"/>
    </source>
</evidence>
<feature type="binding site" evidence="16">
    <location>
        <position position="298"/>
    </location>
    <ligand>
        <name>ATP</name>
        <dbReference type="ChEBI" id="CHEBI:30616"/>
    </ligand>
</feature>
<keyword evidence="9 16" id="KW-0067">ATP-binding</keyword>
<keyword evidence="10 18" id="KW-1133">Transmembrane helix</keyword>
<keyword evidence="8 21" id="KW-0418">Kinase</keyword>
<dbReference type="PROSITE" id="PS51473">
    <property type="entry name" value="GNK2"/>
    <property type="match status" value="2"/>
</dbReference>
<dbReference type="EMBL" id="GEVK01001613">
    <property type="protein sequence ID" value="JAU51219.1"/>
    <property type="molecule type" value="Transcribed_RNA"/>
</dbReference>
<comment type="catalytic activity">
    <reaction evidence="15">
        <text>L-threonyl-[protein] + ATP = O-phospho-L-threonyl-[protein] + ADP + H(+)</text>
        <dbReference type="Rhea" id="RHEA:46608"/>
        <dbReference type="Rhea" id="RHEA-COMP:11060"/>
        <dbReference type="Rhea" id="RHEA-COMP:11605"/>
        <dbReference type="ChEBI" id="CHEBI:15378"/>
        <dbReference type="ChEBI" id="CHEBI:30013"/>
        <dbReference type="ChEBI" id="CHEBI:30616"/>
        <dbReference type="ChEBI" id="CHEBI:61977"/>
        <dbReference type="ChEBI" id="CHEBI:456216"/>
    </reaction>
</comment>
<feature type="transmembrane region" description="Helical" evidence="18">
    <location>
        <begin position="210"/>
        <end position="231"/>
    </location>
</feature>
<dbReference type="InterPro" id="IPR002902">
    <property type="entry name" value="GNK2"/>
</dbReference>
<evidence type="ECO:0000256" key="18">
    <source>
        <dbReference type="SAM" id="Phobius"/>
    </source>
</evidence>
<dbReference type="SMART" id="SM00220">
    <property type="entry name" value="S_TKc"/>
    <property type="match status" value="1"/>
</dbReference>
<dbReference type="GO" id="GO:0042742">
    <property type="term" value="P:defense response to bacterium"/>
    <property type="evidence" value="ECO:0007669"/>
    <property type="project" value="TreeGrafter"/>
</dbReference>
<keyword evidence="6" id="KW-0677">Repeat</keyword>
<keyword evidence="5" id="KW-0732">Signal</keyword>
<protein>
    <submittedName>
        <fullName evidence="21">Cysteine-rich receptor-like protein kinase 11</fullName>
    </submittedName>
</protein>
<feature type="domain" description="Gnk2-homologous" evidence="20">
    <location>
        <begin position="1"/>
        <end position="51"/>
    </location>
</feature>
<dbReference type="Gene3D" id="3.30.200.20">
    <property type="entry name" value="Phosphorylase Kinase, domain 1"/>
    <property type="match status" value="1"/>
</dbReference>
<dbReference type="Gene3D" id="3.30.430.20">
    <property type="entry name" value="Gnk2 domain, C-X8-C-X2-C motif"/>
    <property type="match status" value="2"/>
</dbReference>
<dbReference type="GO" id="GO:0005524">
    <property type="term" value="F:ATP binding"/>
    <property type="evidence" value="ECO:0007669"/>
    <property type="project" value="UniProtKB-UniRule"/>
</dbReference>
<evidence type="ECO:0000256" key="12">
    <source>
        <dbReference type="ARBA" id="ARBA00023170"/>
    </source>
</evidence>
<feature type="compositionally biased region" description="Pro residues" evidence="17">
    <location>
        <begin position="178"/>
        <end position="193"/>
    </location>
</feature>
<comment type="catalytic activity">
    <reaction evidence="14">
        <text>L-seryl-[protein] + ATP = O-phospho-L-seryl-[protein] + ADP + H(+)</text>
        <dbReference type="Rhea" id="RHEA:17989"/>
        <dbReference type="Rhea" id="RHEA-COMP:9863"/>
        <dbReference type="Rhea" id="RHEA-COMP:11604"/>
        <dbReference type="ChEBI" id="CHEBI:15378"/>
        <dbReference type="ChEBI" id="CHEBI:29999"/>
        <dbReference type="ChEBI" id="CHEBI:30616"/>
        <dbReference type="ChEBI" id="CHEBI:83421"/>
        <dbReference type="ChEBI" id="CHEBI:456216"/>
    </reaction>
</comment>
<organism evidence="21">
    <name type="scientific">Noccaea caerulescens</name>
    <name type="common">Alpine penny-cress</name>
    <name type="synonym">Thlaspi caerulescens</name>
    <dbReference type="NCBI Taxonomy" id="107243"/>
    <lineage>
        <taxon>Eukaryota</taxon>
        <taxon>Viridiplantae</taxon>
        <taxon>Streptophyta</taxon>
        <taxon>Embryophyta</taxon>
        <taxon>Tracheophyta</taxon>
        <taxon>Spermatophyta</taxon>
        <taxon>Magnoliopsida</taxon>
        <taxon>eudicotyledons</taxon>
        <taxon>Gunneridae</taxon>
        <taxon>Pentapetalae</taxon>
        <taxon>rosids</taxon>
        <taxon>malvids</taxon>
        <taxon>Brassicales</taxon>
        <taxon>Brassicaceae</taxon>
        <taxon>Coluteocarpeae</taxon>
        <taxon>Noccaea</taxon>
    </lineage>
</organism>
<evidence type="ECO:0000259" key="20">
    <source>
        <dbReference type="PROSITE" id="PS51473"/>
    </source>
</evidence>
<dbReference type="FunFam" id="1.10.510.10:FF:000129">
    <property type="entry name" value="cysteine-rich receptor-like protein kinase 10"/>
    <property type="match status" value="1"/>
</dbReference>
<dbReference type="PANTHER" id="PTHR27002:SF1050">
    <property type="entry name" value="CYSTEINE-RICH RECEPTOR-LIKE PROTEIN KINASE 5"/>
    <property type="match status" value="1"/>
</dbReference>
<evidence type="ECO:0000256" key="4">
    <source>
        <dbReference type="ARBA" id="ARBA00022692"/>
    </source>
</evidence>
<keyword evidence="4 18" id="KW-0812">Transmembrane</keyword>
<gene>
    <name evidence="21" type="ORF">LC_TR11900_c0_g1_i1_g.41691</name>
</gene>
<evidence type="ECO:0000256" key="1">
    <source>
        <dbReference type="ARBA" id="ARBA00004167"/>
    </source>
</evidence>
<dbReference type="FunFam" id="3.30.200.20:FF:000142">
    <property type="entry name" value="Cysteine-rich receptor-like protein kinase 10"/>
    <property type="match status" value="1"/>
</dbReference>
<evidence type="ECO:0000256" key="6">
    <source>
        <dbReference type="ARBA" id="ARBA00022737"/>
    </source>
</evidence>
<dbReference type="PROSITE" id="PS50011">
    <property type="entry name" value="PROTEIN_KINASE_DOM"/>
    <property type="match status" value="1"/>
</dbReference>
<comment type="subcellular location">
    <subcellularLocation>
        <location evidence="1">Membrane</location>
        <topology evidence="1">Single-pass membrane protein</topology>
    </subcellularLocation>
</comment>
<evidence type="ECO:0000256" key="10">
    <source>
        <dbReference type="ARBA" id="ARBA00022989"/>
    </source>
</evidence>
<dbReference type="CDD" id="cd23509">
    <property type="entry name" value="Gnk2-like"/>
    <property type="match status" value="2"/>
</dbReference>
<evidence type="ECO:0000256" key="3">
    <source>
        <dbReference type="ARBA" id="ARBA00022679"/>
    </source>
</evidence>
<dbReference type="Gene3D" id="1.10.510.10">
    <property type="entry name" value="Transferase(Phosphotransferase) domain 1"/>
    <property type="match status" value="1"/>
</dbReference>
<dbReference type="Pfam" id="PF01657">
    <property type="entry name" value="Stress-antifung"/>
    <property type="match status" value="2"/>
</dbReference>
<keyword evidence="2" id="KW-0723">Serine/threonine-protein kinase</keyword>
<dbReference type="PROSITE" id="PS00108">
    <property type="entry name" value="PROTEIN_KINASE_ST"/>
    <property type="match status" value="1"/>
</dbReference>
<evidence type="ECO:0000256" key="2">
    <source>
        <dbReference type="ARBA" id="ARBA00022527"/>
    </source>
</evidence>
<keyword evidence="3" id="KW-0808">Transferase</keyword>
<evidence type="ECO:0000256" key="17">
    <source>
        <dbReference type="SAM" id="MobiDB-lite"/>
    </source>
</evidence>
<feature type="region of interest" description="Disordered" evidence="17">
    <location>
        <begin position="177"/>
        <end position="201"/>
    </location>
</feature>
<accession>A0A1J3G4N3</accession>
<evidence type="ECO:0000256" key="15">
    <source>
        <dbReference type="ARBA" id="ARBA00047951"/>
    </source>
</evidence>
<dbReference type="Pfam" id="PF07714">
    <property type="entry name" value="PK_Tyr_Ser-Thr"/>
    <property type="match status" value="1"/>
</dbReference>
<evidence type="ECO:0000256" key="16">
    <source>
        <dbReference type="PROSITE-ProRule" id="PRU10141"/>
    </source>
</evidence>
<evidence type="ECO:0000256" key="8">
    <source>
        <dbReference type="ARBA" id="ARBA00022777"/>
    </source>
</evidence>